<reference evidence="2 3" key="1">
    <citation type="submission" date="2018-01" db="EMBL/GenBank/DDBJ databases">
        <title>Draft genome sequence of Jiangella sp. GTF31.</title>
        <authorList>
            <person name="Sahin N."/>
            <person name="Ay H."/>
            <person name="Saygin H."/>
        </authorList>
    </citation>
    <scope>NUCLEOTIDE SEQUENCE [LARGE SCALE GENOMIC DNA]</scope>
    <source>
        <strain evidence="2 3">GTF31</strain>
    </source>
</reference>
<dbReference type="GO" id="GO:0008757">
    <property type="term" value="F:S-adenosylmethionine-dependent methyltransferase activity"/>
    <property type="evidence" value="ECO:0007669"/>
    <property type="project" value="InterPro"/>
</dbReference>
<evidence type="ECO:0000259" key="1">
    <source>
        <dbReference type="Pfam" id="PF08241"/>
    </source>
</evidence>
<dbReference type="InterPro" id="IPR013216">
    <property type="entry name" value="Methyltransf_11"/>
</dbReference>
<protein>
    <submittedName>
        <fullName evidence="2">Methyltransferase</fullName>
    </submittedName>
</protein>
<dbReference type="InterPro" id="IPR029063">
    <property type="entry name" value="SAM-dependent_MTases_sf"/>
</dbReference>
<comment type="caution">
    <text evidence="2">The sequence shown here is derived from an EMBL/GenBank/DDBJ whole genome shotgun (WGS) entry which is preliminary data.</text>
</comment>
<dbReference type="CDD" id="cd02440">
    <property type="entry name" value="AdoMet_MTases"/>
    <property type="match status" value="1"/>
</dbReference>
<keyword evidence="2" id="KW-0489">Methyltransferase</keyword>
<dbReference type="Proteomes" id="UP000248764">
    <property type="component" value="Unassembled WGS sequence"/>
</dbReference>
<evidence type="ECO:0000313" key="2">
    <source>
        <dbReference type="EMBL" id="PZF80546.1"/>
    </source>
</evidence>
<name>A0A2W2C472_9ACTN</name>
<feature type="domain" description="Methyltransferase type 11" evidence="1">
    <location>
        <begin position="54"/>
        <end position="156"/>
    </location>
</feature>
<accession>A0A2W2C472</accession>
<sequence>MTETTTFARVDEVPAGLRDAMTGYLERAATHPEIQRVRRVAQDALELRPGNRVLDAGCGLGEVARSLAVAVGARGEVDAVDTSRLLVDEASRRLRDDPLPVDRAAIRYTVGDVVDLPFDDATFDAVRCERVLQHLAEPDRAVAELVRVTAPGGRLTLVDTDWESLAFDGLPDELVGRLRRRLWHSPVMSGRSMGRTLRSRLIRAGAGEVRCEPVTLCFTGPEDAAGVVGFVEPGTLEMLLAAGAPVDPAADAVFAADWAAAVASAGSDLLTVLTIWVVTGLRG</sequence>
<dbReference type="PANTHER" id="PTHR43591:SF78">
    <property type="entry name" value="SLR0407 PROTEIN"/>
    <property type="match status" value="1"/>
</dbReference>
<evidence type="ECO:0000313" key="3">
    <source>
        <dbReference type="Proteomes" id="UP000248764"/>
    </source>
</evidence>
<gene>
    <name evidence="2" type="ORF">C1I92_25560</name>
</gene>
<proteinExistence type="predicted"/>
<dbReference type="Pfam" id="PF08241">
    <property type="entry name" value="Methyltransf_11"/>
    <property type="match status" value="1"/>
</dbReference>
<dbReference type="EMBL" id="POTW01000084">
    <property type="protein sequence ID" value="PZF80546.1"/>
    <property type="molecule type" value="Genomic_DNA"/>
</dbReference>
<organism evidence="2 3">
    <name type="scientific">Jiangella anatolica</name>
    <dbReference type="NCBI Taxonomy" id="2670374"/>
    <lineage>
        <taxon>Bacteria</taxon>
        <taxon>Bacillati</taxon>
        <taxon>Actinomycetota</taxon>
        <taxon>Actinomycetes</taxon>
        <taxon>Jiangellales</taxon>
        <taxon>Jiangellaceae</taxon>
        <taxon>Jiangella</taxon>
    </lineage>
</organism>
<keyword evidence="2" id="KW-0808">Transferase</keyword>
<dbReference type="SUPFAM" id="SSF53335">
    <property type="entry name" value="S-adenosyl-L-methionine-dependent methyltransferases"/>
    <property type="match status" value="1"/>
</dbReference>
<dbReference type="RefSeq" id="WP_111257460.1">
    <property type="nucleotide sequence ID" value="NZ_POTW01000084.1"/>
</dbReference>
<keyword evidence="3" id="KW-1185">Reference proteome</keyword>
<dbReference type="PANTHER" id="PTHR43591">
    <property type="entry name" value="METHYLTRANSFERASE"/>
    <property type="match status" value="1"/>
</dbReference>
<dbReference type="GO" id="GO:0032259">
    <property type="term" value="P:methylation"/>
    <property type="evidence" value="ECO:0007669"/>
    <property type="project" value="UniProtKB-KW"/>
</dbReference>
<dbReference type="AlphaFoldDB" id="A0A2W2C472"/>
<dbReference type="Gene3D" id="3.40.50.150">
    <property type="entry name" value="Vaccinia Virus protein VP39"/>
    <property type="match status" value="1"/>
</dbReference>